<reference evidence="3" key="2">
    <citation type="submission" date="2022-10" db="EMBL/GenBank/DDBJ databases">
        <authorList>
            <consortium name="ENA_rothamsted_submissions"/>
            <consortium name="culmorum"/>
            <person name="King R."/>
        </authorList>
    </citation>
    <scope>NUCLEOTIDE SEQUENCE</scope>
</reference>
<name>A0A9N9RGR4_9DIPT</name>
<reference evidence="3" key="1">
    <citation type="submission" date="2022-01" db="EMBL/GenBank/DDBJ databases">
        <authorList>
            <person name="King R."/>
        </authorList>
    </citation>
    <scope>NUCLEOTIDE SEQUENCE</scope>
</reference>
<evidence type="ECO:0000256" key="2">
    <source>
        <dbReference type="SAM" id="Phobius"/>
    </source>
</evidence>
<feature type="compositionally biased region" description="Polar residues" evidence="1">
    <location>
        <begin position="36"/>
        <end position="51"/>
    </location>
</feature>
<evidence type="ECO:0000313" key="3">
    <source>
        <dbReference type="EMBL" id="CAG9797623.1"/>
    </source>
</evidence>
<protein>
    <submittedName>
        <fullName evidence="3">Uncharacterized protein</fullName>
    </submittedName>
</protein>
<evidence type="ECO:0000313" key="4">
    <source>
        <dbReference type="Proteomes" id="UP001153620"/>
    </source>
</evidence>
<keyword evidence="2" id="KW-0812">Transmembrane</keyword>
<dbReference type="EMBL" id="OU895877">
    <property type="protein sequence ID" value="CAG9797623.1"/>
    <property type="molecule type" value="Genomic_DNA"/>
</dbReference>
<feature type="transmembrane region" description="Helical" evidence="2">
    <location>
        <begin position="6"/>
        <end position="26"/>
    </location>
</feature>
<accession>A0A9N9RGR4</accession>
<dbReference type="AlphaFoldDB" id="A0A9N9RGR4"/>
<keyword evidence="2" id="KW-0472">Membrane</keyword>
<gene>
    <name evidence="3" type="ORF">CHIRRI_LOCUS612</name>
</gene>
<feature type="region of interest" description="Disordered" evidence="1">
    <location>
        <begin position="36"/>
        <end position="72"/>
    </location>
</feature>
<keyword evidence="4" id="KW-1185">Reference proteome</keyword>
<proteinExistence type="predicted"/>
<evidence type="ECO:0000256" key="1">
    <source>
        <dbReference type="SAM" id="MobiDB-lite"/>
    </source>
</evidence>
<keyword evidence="2" id="KW-1133">Transmembrane helix</keyword>
<sequence length="122" mass="13756">MSDTILYFIAFIVTSFVMVLKCIIVAQKRTNRQARQLNTTNPTISSSYTYDPSTHSPPFPSTHVHSHTHNAVTPSAPQAISTIYTSDFSRQNNELPTYTEIFIDDLPAYHQVVNETAVHSRN</sequence>
<organism evidence="3 4">
    <name type="scientific">Chironomus riparius</name>
    <dbReference type="NCBI Taxonomy" id="315576"/>
    <lineage>
        <taxon>Eukaryota</taxon>
        <taxon>Metazoa</taxon>
        <taxon>Ecdysozoa</taxon>
        <taxon>Arthropoda</taxon>
        <taxon>Hexapoda</taxon>
        <taxon>Insecta</taxon>
        <taxon>Pterygota</taxon>
        <taxon>Neoptera</taxon>
        <taxon>Endopterygota</taxon>
        <taxon>Diptera</taxon>
        <taxon>Nematocera</taxon>
        <taxon>Chironomoidea</taxon>
        <taxon>Chironomidae</taxon>
        <taxon>Chironominae</taxon>
        <taxon>Chironomus</taxon>
    </lineage>
</organism>
<dbReference type="Proteomes" id="UP001153620">
    <property type="component" value="Chromosome 1"/>
</dbReference>